<dbReference type="InterPro" id="IPR036097">
    <property type="entry name" value="HisK_dim/P_sf"/>
</dbReference>
<sequence length="392" mass="44040">MIADRSIQKFNILAVDDAPDNLFLLESILDDHDGYQLNCVENGREALSKIHQSPPDLVLLDVMMPELDGYEVTRRVRQDQSLPYIPILLITAHDESSVVEGLDAGADDFIRKPVEVNELLARVRSLLRLKRSIDERENMMRQRDDFVARLTHDLRTPLVAANRVLQLCLQGVFGKVPDEMQEVLGNVITNNQNLLQMANTLLEVYRHEAGQKSLSMSRLSLYEVAQEVVQELKALASEKGLALTLVVAGKDDSQLSDEDQAKLAKTYQMQGDRLELRRLTTNLVGNAIKFTDQGHITVRLSTESPLRTAIENPFEVASRWLRLEVEDTGPGISQEDIAEIFGWFRQGDHMRAGSGLGLHLSRRIAEMHKGNLNATSQQGEGSTFTLRLPVLR</sequence>
<keyword evidence="11" id="KW-1185">Reference proteome</keyword>
<evidence type="ECO:0000256" key="4">
    <source>
        <dbReference type="ARBA" id="ARBA00022679"/>
    </source>
</evidence>
<dbReference type="RefSeq" id="WP_193909570.1">
    <property type="nucleotide sequence ID" value="NZ_JADEXG010000045.1"/>
</dbReference>
<keyword evidence="6" id="KW-0902">Two-component regulatory system</keyword>
<evidence type="ECO:0000256" key="1">
    <source>
        <dbReference type="ARBA" id="ARBA00000085"/>
    </source>
</evidence>
<gene>
    <name evidence="10" type="ORF">IQ241_17175</name>
</gene>
<dbReference type="Proteomes" id="UP000636505">
    <property type="component" value="Unassembled WGS sequence"/>
</dbReference>
<dbReference type="SUPFAM" id="SSF55874">
    <property type="entry name" value="ATPase domain of HSP90 chaperone/DNA topoisomerase II/histidine kinase"/>
    <property type="match status" value="1"/>
</dbReference>
<evidence type="ECO:0000256" key="7">
    <source>
        <dbReference type="PROSITE-ProRule" id="PRU00169"/>
    </source>
</evidence>
<dbReference type="InterPro" id="IPR001789">
    <property type="entry name" value="Sig_transdc_resp-reg_receiver"/>
</dbReference>
<dbReference type="CDD" id="cd00082">
    <property type="entry name" value="HisKA"/>
    <property type="match status" value="1"/>
</dbReference>
<dbReference type="InterPro" id="IPR005467">
    <property type="entry name" value="His_kinase_dom"/>
</dbReference>
<evidence type="ECO:0000313" key="11">
    <source>
        <dbReference type="Proteomes" id="UP000636505"/>
    </source>
</evidence>
<keyword evidence="5 10" id="KW-0418">Kinase</keyword>
<dbReference type="GO" id="GO:0005886">
    <property type="term" value="C:plasma membrane"/>
    <property type="evidence" value="ECO:0007669"/>
    <property type="project" value="TreeGrafter"/>
</dbReference>
<dbReference type="InterPro" id="IPR036890">
    <property type="entry name" value="HATPase_C_sf"/>
</dbReference>
<dbReference type="PRINTS" id="PR00344">
    <property type="entry name" value="BCTRLSENSOR"/>
</dbReference>
<dbReference type="Pfam" id="PF00072">
    <property type="entry name" value="Response_reg"/>
    <property type="match status" value="1"/>
</dbReference>
<dbReference type="Pfam" id="PF00512">
    <property type="entry name" value="HisKA"/>
    <property type="match status" value="1"/>
</dbReference>
<comment type="catalytic activity">
    <reaction evidence="1">
        <text>ATP + protein L-histidine = ADP + protein N-phospho-L-histidine.</text>
        <dbReference type="EC" id="2.7.13.3"/>
    </reaction>
</comment>
<evidence type="ECO:0000256" key="5">
    <source>
        <dbReference type="ARBA" id="ARBA00022777"/>
    </source>
</evidence>
<dbReference type="Gene3D" id="3.30.565.10">
    <property type="entry name" value="Histidine kinase-like ATPase, C-terminal domain"/>
    <property type="match status" value="1"/>
</dbReference>
<dbReference type="EC" id="2.7.13.3" evidence="2"/>
<dbReference type="SMART" id="SM00388">
    <property type="entry name" value="HisKA"/>
    <property type="match status" value="1"/>
</dbReference>
<feature type="domain" description="Histidine kinase" evidence="8">
    <location>
        <begin position="149"/>
        <end position="392"/>
    </location>
</feature>
<keyword evidence="3 7" id="KW-0597">Phosphoprotein</keyword>
<dbReference type="PROSITE" id="PS50110">
    <property type="entry name" value="RESPONSE_REGULATORY"/>
    <property type="match status" value="1"/>
</dbReference>
<reference evidence="10" key="1">
    <citation type="submission" date="2020-10" db="EMBL/GenBank/DDBJ databases">
        <authorList>
            <person name="Castelo-Branco R."/>
            <person name="Eusebio N."/>
            <person name="Adriana R."/>
            <person name="Vieira A."/>
            <person name="Brugerolle De Fraissinette N."/>
            <person name="Rezende De Castro R."/>
            <person name="Schneider M.P."/>
            <person name="Vasconcelos V."/>
            <person name="Leao P.N."/>
        </authorList>
    </citation>
    <scope>NUCLEOTIDE SEQUENCE</scope>
    <source>
        <strain evidence="10">LEGE 07310</strain>
    </source>
</reference>
<dbReference type="PANTHER" id="PTHR43047:SF72">
    <property type="entry name" value="OSMOSENSING HISTIDINE PROTEIN KINASE SLN1"/>
    <property type="match status" value="1"/>
</dbReference>
<dbReference type="SMART" id="SM00448">
    <property type="entry name" value="REC"/>
    <property type="match status" value="1"/>
</dbReference>
<evidence type="ECO:0000256" key="2">
    <source>
        <dbReference type="ARBA" id="ARBA00012438"/>
    </source>
</evidence>
<name>A0A8J7A8D3_9CYAN</name>
<feature type="domain" description="Response regulatory" evidence="9">
    <location>
        <begin position="11"/>
        <end position="127"/>
    </location>
</feature>
<dbReference type="CDD" id="cd16922">
    <property type="entry name" value="HATPase_EvgS-ArcB-TorS-like"/>
    <property type="match status" value="1"/>
</dbReference>
<dbReference type="Pfam" id="PF02518">
    <property type="entry name" value="HATPase_c"/>
    <property type="match status" value="1"/>
</dbReference>
<protein>
    <recommendedName>
        <fullName evidence="2">histidine kinase</fullName>
        <ecNumber evidence="2">2.7.13.3</ecNumber>
    </recommendedName>
</protein>
<dbReference type="PANTHER" id="PTHR43047">
    <property type="entry name" value="TWO-COMPONENT HISTIDINE PROTEIN KINASE"/>
    <property type="match status" value="1"/>
</dbReference>
<dbReference type="InterPro" id="IPR011006">
    <property type="entry name" value="CheY-like_superfamily"/>
</dbReference>
<dbReference type="InterPro" id="IPR004358">
    <property type="entry name" value="Sig_transdc_His_kin-like_C"/>
</dbReference>
<dbReference type="GO" id="GO:0009927">
    <property type="term" value="F:histidine phosphotransfer kinase activity"/>
    <property type="evidence" value="ECO:0007669"/>
    <property type="project" value="TreeGrafter"/>
</dbReference>
<dbReference type="PROSITE" id="PS50109">
    <property type="entry name" value="HIS_KIN"/>
    <property type="match status" value="1"/>
</dbReference>
<proteinExistence type="predicted"/>
<dbReference type="InterPro" id="IPR003661">
    <property type="entry name" value="HisK_dim/P_dom"/>
</dbReference>
<dbReference type="SUPFAM" id="SSF52172">
    <property type="entry name" value="CheY-like"/>
    <property type="match status" value="1"/>
</dbReference>
<evidence type="ECO:0000259" key="9">
    <source>
        <dbReference type="PROSITE" id="PS50110"/>
    </source>
</evidence>
<evidence type="ECO:0000256" key="6">
    <source>
        <dbReference type="ARBA" id="ARBA00023012"/>
    </source>
</evidence>
<dbReference type="Gene3D" id="1.10.287.130">
    <property type="match status" value="1"/>
</dbReference>
<evidence type="ECO:0000259" key="8">
    <source>
        <dbReference type="PROSITE" id="PS50109"/>
    </source>
</evidence>
<dbReference type="InterPro" id="IPR003594">
    <property type="entry name" value="HATPase_dom"/>
</dbReference>
<comment type="caution">
    <text evidence="10">The sequence shown here is derived from an EMBL/GenBank/DDBJ whole genome shotgun (WGS) entry which is preliminary data.</text>
</comment>
<evidence type="ECO:0000313" key="10">
    <source>
        <dbReference type="EMBL" id="MBE9079007.1"/>
    </source>
</evidence>
<dbReference type="Gene3D" id="3.40.50.2300">
    <property type="match status" value="1"/>
</dbReference>
<dbReference type="SUPFAM" id="SSF47384">
    <property type="entry name" value="Homodimeric domain of signal transducing histidine kinase"/>
    <property type="match status" value="1"/>
</dbReference>
<dbReference type="GO" id="GO:0000155">
    <property type="term" value="F:phosphorelay sensor kinase activity"/>
    <property type="evidence" value="ECO:0007669"/>
    <property type="project" value="InterPro"/>
</dbReference>
<accession>A0A8J7A8D3</accession>
<organism evidence="10 11">
    <name type="scientific">Vasconcelosia minhoensis LEGE 07310</name>
    <dbReference type="NCBI Taxonomy" id="915328"/>
    <lineage>
        <taxon>Bacteria</taxon>
        <taxon>Bacillati</taxon>
        <taxon>Cyanobacteriota</taxon>
        <taxon>Cyanophyceae</taxon>
        <taxon>Nodosilineales</taxon>
        <taxon>Cymatolegaceae</taxon>
        <taxon>Vasconcelosia</taxon>
        <taxon>Vasconcelosia minhoensis</taxon>
    </lineage>
</organism>
<dbReference type="AlphaFoldDB" id="A0A8J7A8D3"/>
<keyword evidence="4" id="KW-0808">Transferase</keyword>
<dbReference type="SMART" id="SM00387">
    <property type="entry name" value="HATPase_c"/>
    <property type="match status" value="1"/>
</dbReference>
<feature type="modified residue" description="4-aspartylphosphate" evidence="7">
    <location>
        <position position="61"/>
    </location>
</feature>
<dbReference type="EMBL" id="JADEXG010000045">
    <property type="protein sequence ID" value="MBE9079007.1"/>
    <property type="molecule type" value="Genomic_DNA"/>
</dbReference>
<evidence type="ECO:0000256" key="3">
    <source>
        <dbReference type="ARBA" id="ARBA00022553"/>
    </source>
</evidence>